<sequence length="251" mass="26295">MNVLRIRGLVKSFTLHTIDGRTVGALHGVDLDVAAGEHVALAGSSGAGKSSLLRCVYRTYVPTAGRILLRTAQGTQADLASLPDAQVADLRGRELGYVSQFLRAEPRRAVLDVVARAGAARGLGLDAARDAAAVALRRLGIDERLWAMHATVLSGGQKQRVNLAAGTISPPRLLLLDEPVSALDPANREAVLSMIADLTGAGVAVLSVFHDLDAIDRLATRVVVLDDGRVAADGPPATVLRDSALNLEVAR</sequence>
<dbReference type="RefSeq" id="WP_132516656.1">
    <property type="nucleotide sequence ID" value="NZ_SMKP01000183.1"/>
</dbReference>
<gene>
    <name evidence="4" type="ORF">E1294_41935</name>
</gene>
<dbReference type="SUPFAM" id="SSF52540">
    <property type="entry name" value="P-loop containing nucleoside triphosphate hydrolases"/>
    <property type="match status" value="1"/>
</dbReference>
<dbReference type="SMART" id="SM00382">
    <property type="entry name" value="AAA"/>
    <property type="match status" value="1"/>
</dbReference>
<dbReference type="GO" id="GO:0022857">
    <property type="term" value="F:transmembrane transporter activity"/>
    <property type="evidence" value="ECO:0007669"/>
    <property type="project" value="TreeGrafter"/>
</dbReference>
<evidence type="ECO:0000256" key="1">
    <source>
        <dbReference type="ARBA" id="ARBA00022741"/>
    </source>
</evidence>
<name>A0A4R4W3M7_9ACTN</name>
<dbReference type="GO" id="GO:0016887">
    <property type="term" value="F:ATP hydrolysis activity"/>
    <property type="evidence" value="ECO:0007669"/>
    <property type="project" value="InterPro"/>
</dbReference>
<feature type="domain" description="ABC transporter" evidence="3">
    <location>
        <begin position="4"/>
        <end position="249"/>
    </location>
</feature>
<dbReference type="PROSITE" id="PS00211">
    <property type="entry name" value="ABC_TRANSPORTER_1"/>
    <property type="match status" value="1"/>
</dbReference>
<accession>A0A4R4W3M7</accession>
<comment type="caution">
    <text evidence="4">The sequence shown here is derived from an EMBL/GenBank/DDBJ whole genome shotgun (WGS) entry which is preliminary data.</text>
</comment>
<dbReference type="PROSITE" id="PS50893">
    <property type="entry name" value="ABC_TRANSPORTER_2"/>
    <property type="match status" value="1"/>
</dbReference>
<dbReference type="InterPro" id="IPR015854">
    <property type="entry name" value="ABC_transpr_LolD-like"/>
</dbReference>
<dbReference type="PANTHER" id="PTHR24220:SF684">
    <property type="entry name" value="FE(3+) IONS IMPORT ATP-BINDING PROTEIN FBPC"/>
    <property type="match status" value="1"/>
</dbReference>
<evidence type="ECO:0000259" key="3">
    <source>
        <dbReference type="PROSITE" id="PS50893"/>
    </source>
</evidence>
<evidence type="ECO:0000256" key="2">
    <source>
        <dbReference type="ARBA" id="ARBA00022840"/>
    </source>
</evidence>
<dbReference type="GO" id="GO:0005524">
    <property type="term" value="F:ATP binding"/>
    <property type="evidence" value="ECO:0007669"/>
    <property type="project" value="UniProtKB-KW"/>
</dbReference>
<dbReference type="InterPro" id="IPR003439">
    <property type="entry name" value="ABC_transporter-like_ATP-bd"/>
</dbReference>
<evidence type="ECO:0000313" key="5">
    <source>
        <dbReference type="Proteomes" id="UP000294543"/>
    </source>
</evidence>
<dbReference type="InterPro" id="IPR003593">
    <property type="entry name" value="AAA+_ATPase"/>
</dbReference>
<keyword evidence="2 4" id="KW-0067">ATP-binding</keyword>
<keyword evidence="1" id="KW-0547">Nucleotide-binding</keyword>
<reference evidence="4 5" key="1">
    <citation type="submission" date="2019-03" db="EMBL/GenBank/DDBJ databases">
        <title>Draft genome sequences of novel Actinobacteria.</title>
        <authorList>
            <person name="Sahin N."/>
            <person name="Ay H."/>
            <person name="Saygin H."/>
        </authorList>
    </citation>
    <scope>NUCLEOTIDE SEQUENCE [LARGE SCALE GENOMIC DNA]</scope>
    <source>
        <strain evidence="4 5">KC712</strain>
    </source>
</reference>
<dbReference type="Pfam" id="PF00005">
    <property type="entry name" value="ABC_tran"/>
    <property type="match status" value="1"/>
</dbReference>
<organism evidence="4 5">
    <name type="scientific">Nonomuraea diastatica</name>
    <dbReference type="NCBI Taxonomy" id="1848329"/>
    <lineage>
        <taxon>Bacteria</taxon>
        <taxon>Bacillati</taxon>
        <taxon>Actinomycetota</taxon>
        <taxon>Actinomycetes</taxon>
        <taxon>Streptosporangiales</taxon>
        <taxon>Streptosporangiaceae</taxon>
        <taxon>Nonomuraea</taxon>
    </lineage>
</organism>
<protein>
    <submittedName>
        <fullName evidence="4">ATP-binding cassette domain-containing protein</fullName>
    </submittedName>
</protein>
<dbReference type="EMBL" id="SMKP01000183">
    <property type="protein sequence ID" value="TDD13189.1"/>
    <property type="molecule type" value="Genomic_DNA"/>
</dbReference>
<proteinExistence type="predicted"/>
<dbReference type="InterPro" id="IPR027417">
    <property type="entry name" value="P-loop_NTPase"/>
</dbReference>
<dbReference type="Gene3D" id="3.40.50.300">
    <property type="entry name" value="P-loop containing nucleotide triphosphate hydrolases"/>
    <property type="match status" value="1"/>
</dbReference>
<evidence type="ECO:0000313" key="4">
    <source>
        <dbReference type="EMBL" id="TDD13189.1"/>
    </source>
</evidence>
<dbReference type="InterPro" id="IPR017871">
    <property type="entry name" value="ABC_transporter-like_CS"/>
</dbReference>
<keyword evidence="5" id="KW-1185">Reference proteome</keyword>
<dbReference type="GO" id="GO:0005886">
    <property type="term" value="C:plasma membrane"/>
    <property type="evidence" value="ECO:0007669"/>
    <property type="project" value="TreeGrafter"/>
</dbReference>
<dbReference type="AlphaFoldDB" id="A0A4R4W3M7"/>
<dbReference type="OrthoDB" id="9802264at2"/>
<dbReference type="PANTHER" id="PTHR24220">
    <property type="entry name" value="IMPORT ATP-BINDING PROTEIN"/>
    <property type="match status" value="1"/>
</dbReference>
<dbReference type="Proteomes" id="UP000294543">
    <property type="component" value="Unassembled WGS sequence"/>
</dbReference>